<dbReference type="InterPro" id="IPR001670">
    <property type="entry name" value="ADH_Fe/GldA"/>
</dbReference>
<dbReference type="PANTHER" id="PTHR43633">
    <property type="entry name" value="ALCOHOL DEHYDROGENASE YQHD"/>
    <property type="match status" value="1"/>
</dbReference>
<dbReference type="OrthoDB" id="339764at2759"/>
<dbReference type="PROSITE" id="PS00913">
    <property type="entry name" value="ADH_IRON_1"/>
    <property type="match status" value="1"/>
</dbReference>
<evidence type="ECO:0000313" key="4">
    <source>
        <dbReference type="EMBL" id="GIQ79895.1"/>
    </source>
</evidence>
<dbReference type="InterPro" id="IPR056798">
    <property type="entry name" value="ADH_Fe_C"/>
</dbReference>
<evidence type="ECO:0000259" key="3">
    <source>
        <dbReference type="Pfam" id="PF25137"/>
    </source>
</evidence>
<proteinExistence type="predicted"/>
<name>A0A9K3CPB0_9EUKA</name>
<sequence>MRDFTFNNPTKYVLGVDSVRGSLGKELKNHGFSKPMLHFGSGSIKANGAYDDVVGSLQEAGIEWVEAGGQKPNPRVEICRECIKQYKAEGCDVIVAVGGGSIVDSAKCIAVGVNLEEGEDVWGVWAGTTTATSGAPIFVVLTLSATASEMNNGAVITNMALKQKYAYGDSFNMPVVSFVDPKYQVTLPKWQTVNGAVDTITHLTEFAFMAASATAKDGLPNTSLHMIEALIKSQIENCDALLEDPTNIARRADFAWAATCGLNQMTDCMLGGGDWCVHMLEHAMSAVSFNLSHGAGLGVVLPGYLRFCDKVAKGEVTRPEGRPQPECLKEFLARYCKNVFGADSVEDAITAWKAILARWGHPTNMSEIFAVYDDIKDTNMDETLDQMTDITVGRGFTGQLLFPCKEEVRQIYELAK</sequence>
<gene>
    <name evidence="4" type="ORF">KIPB_000600</name>
</gene>
<evidence type="ECO:0000313" key="5">
    <source>
        <dbReference type="Proteomes" id="UP000265618"/>
    </source>
</evidence>
<evidence type="ECO:0000259" key="2">
    <source>
        <dbReference type="Pfam" id="PF00465"/>
    </source>
</evidence>
<dbReference type="GO" id="GO:1990002">
    <property type="term" value="F:methylglyoxal reductase (NADPH) (acetol producing) activity"/>
    <property type="evidence" value="ECO:0007669"/>
    <property type="project" value="TreeGrafter"/>
</dbReference>
<dbReference type="Pfam" id="PF00465">
    <property type="entry name" value="Fe-ADH"/>
    <property type="match status" value="1"/>
</dbReference>
<dbReference type="Proteomes" id="UP000265618">
    <property type="component" value="Unassembled WGS sequence"/>
</dbReference>
<dbReference type="GO" id="GO:1990362">
    <property type="term" value="F:butanol dehydrogenase (NAD+) activity"/>
    <property type="evidence" value="ECO:0007669"/>
    <property type="project" value="InterPro"/>
</dbReference>
<accession>A0A9K3CPB0</accession>
<reference evidence="4 5" key="1">
    <citation type="journal article" date="2018" name="PLoS ONE">
        <title>The draft genome of Kipferlia bialata reveals reductive genome evolution in fornicate parasites.</title>
        <authorList>
            <person name="Tanifuji G."/>
            <person name="Takabayashi S."/>
            <person name="Kume K."/>
            <person name="Takagi M."/>
            <person name="Nakayama T."/>
            <person name="Kamikawa R."/>
            <person name="Inagaki Y."/>
            <person name="Hashimoto T."/>
        </authorList>
    </citation>
    <scope>NUCLEOTIDE SEQUENCE [LARGE SCALE GENOMIC DNA]</scope>
    <source>
        <strain evidence="4">NY0173</strain>
    </source>
</reference>
<dbReference type="Pfam" id="PF25137">
    <property type="entry name" value="ADH_Fe_C"/>
    <property type="match status" value="1"/>
</dbReference>
<dbReference type="FunFam" id="3.40.50.1970:FF:000003">
    <property type="entry name" value="Alcohol dehydrogenase, iron-containing"/>
    <property type="match status" value="1"/>
</dbReference>
<dbReference type="AlphaFoldDB" id="A0A9K3CPB0"/>
<keyword evidence="1" id="KW-0560">Oxidoreductase</keyword>
<dbReference type="GO" id="GO:0008106">
    <property type="term" value="F:alcohol dehydrogenase (NADP+) activity"/>
    <property type="evidence" value="ECO:0007669"/>
    <property type="project" value="TreeGrafter"/>
</dbReference>
<protein>
    <recommendedName>
        <fullName evidence="6">Alcohol dehydrogenase iron-type/glycerol dehydrogenase GldA domain-containing protein</fullName>
    </recommendedName>
</protein>
<dbReference type="EMBL" id="BDIP01000073">
    <property type="protein sequence ID" value="GIQ79895.1"/>
    <property type="molecule type" value="Genomic_DNA"/>
</dbReference>
<dbReference type="SUPFAM" id="SSF56796">
    <property type="entry name" value="Dehydroquinate synthase-like"/>
    <property type="match status" value="1"/>
</dbReference>
<dbReference type="InterPro" id="IPR044731">
    <property type="entry name" value="BDH-like"/>
</dbReference>
<dbReference type="GO" id="GO:0005829">
    <property type="term" value="C:cytosol"/>
    <property type="evidence" value="ECO:0007669"/>
    <property type="project" value="TreeGrafter"/>
</dbReference>
<dbReference type="Gene3D" id="1.20.1090.10">
    <property type="entry name" value="Dehydroquinate synthase-like - alpha domain"/>
    <property type="match status" value="1"/>
</dbReference>
<organism evidence="4 5">
    <name type="scientific">Kipferlia bialata</name>
    <dbReference type="NCBI Taxonomy" id="797122"/>
    <lineage>
        <taxon>Eukaryota</taxon>
        <taxon>Metamonada</taxon>
        <taxon>Carpediemonas-like organisms</taxon>
        <taxon>Kipferlia</taxon>
    </lineage>
</organism>
<comment type="caution">
    <text evidence="4">The sequence shown here is derived from an EMBL/GenBank/DDBJ whole genome shotgun (WGS) entry which is preliminary data.</text>
</comment>
<dbReference type="GO" id="GO:0046872">
    <property type="term" value="F:metal ion binding"/>
    <property type="evidence" value="ECO:0007669"/>
    <property type="project" value="InterPro"/>
</dbReference>
<dbReference type="InterPro" id="IPR018211">
    <property type="entry name" value="ADH_Fe_CS"/>
</dbReference>
<feature type="domain" description="Fe-containing alcohol dehydrogenase-like C-terminal" evidence="3">
    <location>
        <begin position="192"/>
        <end position="374"/>
    </location>
</feature>
<dbReference type="PANTHER" id="PTHR43633:SF1">
    <property type="entry name" value="ALCOHOL DEHYDROGENASE YQHD"/>
    <property type="match status" value="1"/>
</dbReference>
<dbReference type="CDD" id="cd08187">
    <property type="entry name" value="BDH"/>
    <property type="match status" value="1"/>
</dbReference>
<evidence type="ECO:0008006" key="6">
    <source>
        <dbReference type="Google" id="ProtNLM"/>
    </source>
</evidence>
<feature type="domain" description="Alcohol dehydrogenase iron-type/glycerol dehydrogenase GldA" evidence="2">
    <location>
        <begin position="9"/>
        <end position="181"/>
    </location>
</feature>
<dbReference type="Gene3D" id="3.40.50.1970">
    <property type="match status" value="1"/>
</dbReference>
<evidence type="ECO:0000256" key="1">
    <source>
        <dbReference type="ARBA" id="ARBA00023002"/>
    </source>
</evidence>
<keyword evidence="5" id="KW-1185">Reference proteome</keyword>